<keyword evidence="3" id="KW-0813">Transport</keyword>
<feature type="transmembrane region" description="Helical" evidence="7">
    <location>
        <begin position="134"/>
        <end position="158"/>
    </location>
</feature>
<organism evidence="9">
    <name type="scientific">Oscillatoriales cyanobacterium SpSt-418</name>
    <dbReference type="NCBI Taxonomy" id="2282169"/>
    <lineage>
        <taxon>Bacteria</taxon>
        <taxon>Bacillati</taxon>
        <taxon>Cyanobacteriota</taxon>
        <taxon>Cyanophyceae</taxon>
        <taxon>Oscillatoriophycideae</taxon>
        <taxon>Oscillatoriales</taxon>
    </lineage>
</organism>
<feature type="transmembrane region" description="Helical" evidence="7">
    <location>
        <begin position="364"/>
        <end position="383"/>
    </location>
</feature>
<feature type="transmembrane region" description="Helical" evidence="7">
    <location>
        <begin position="334"/>
        <end position="358"/>
    </location>
</feature>
<keyword evidence="5 7" id="KW-1133">Transmembrane helix</keyword>
<dbReference type="PANTHER" id="PTHR23514:SF3">
    <property type="entry name" value="BYPASS OF STOP CODON PROTEIN 6"/>
    <property type="match status" value="1"/>
</dbReference>
<evidence type="ECO:0000259" key="8">
    <source>
        <dbReference type="PROSITE" id="PS50850"/>
    </source>
</evidence>
<dbReference type="Pfam" id="PF07690">
    <property type="entry name" value="MFS_1"/>
    <property type="match status" value="1"/>
</dbReference>
<keyword evidence="4 7" id="KW-0812">Transmembrane</keyword>
<dbReference type="GO" id="GO:0005886">
    <property type="term" value="C:plasma membrane"/>
    <property type="evidence" value="ECO:0007669"/>
    <property type="project" value="UniProtKB-SubCell"/>
</dbReference>
<feature type="transmembrane region" description="Helical" evidence="7">
    <location>
        <begin position="246"/>
        <end position="267"/>
    </location>
</feature>
<feature type="transmembrane region" description="Helical" evidence="7">
    <location>
        <begin position="36"/>
        <end position="60"/>
    </location>
</feature>
<feature type="transmembrane region" description="Helical" evidence="7">
    <location>
        <begin position="164"/>
        <end position="186"/>
    </location>
</feature>
<evidence type="ECO:0000256" key="3">
    <source>
        <dbReference type="ARBA" id="ARBA00022448"/>
    </source>
</evidence>
<comment type="similarity">
    <text evidence="2">Belongs to the major facilitator superfamily.</text>
</comment>
<dbReference type="InterPro" id="IPR020846">
    <property type="entry name" value="MFS_dom"/>
</dbReference>
<comment type="subcellular location">
    <subcellularLocation>
        <location evidence="1">Cell membrane</location>
        <topology evidence="1">Multi-pass membrane protein</topology>
    </subcellularLocation>
</comment>
<dbReference type="PANTHER" id="PTHR23514">
    <property type="entry name" value="BYPASS OF STOP CODON PROTEIN 6"/>
    <property type="match status" value="1"/>
</dbReference>
<evidence type="ECO:0000313" key="9">
    <source>
        <dbReference type="EMBL" id="HFM99449.1"/>
    </source>
</evidence>
<feature type="domain" description="Major facilitator superfamily (MFS) profile" evidence="8">
    <location>
        <begin position="1"/>
        <end position="388"/>
    </location>
</feature>
<feature type="transmembrane region" description="Helical" evidence="7">
    <location>
        <begin position="279"/>
        <end position="297"/>
    </location>
</feature>
<dbReference type="GO" id="GO:0022857">
    <property type="term" value="F:transmembrane transporter activity"/>
    <property type="evidence" value="ECO:0007669"/>
    <property type="project" value="InterPro"/>
</dbReference>
<feature type="transmembrane region" description="Helical" evidence="7">
    <location>
        <begin position="99"/>
        <end position="122"/>
    </location>
</feature>
<gene>
    <name evidence="9" type="ORF">ENR64_17135</name>
</gene>
<dbReference type="InterPro" id="IPR011701">
    <property type="entry name" value="MFS"/>
</dbReference>
<dbReference type="InterPro" id="IPR051788">
    <property type="entry name" value="MFS_Transporter"/>
</dbReference>
<feature type="transmembrane region" description="Helical" evidence="7">
    <location>
        <begin position="303"/>
        <end position="322"/>
    </location>
</feature>
<reference evidence="9" key="1">
    <citation type="journal article" date="2020" name="mSystems">
        <title>Genome- and Community-Level Interaction Insights into Carbon Utilization and Element Cycling Functions of Hydrothermarchaeota in Hydrothermal Sediment.</title>
        <authorList>
            <person name="Zhou Z."/>
            <person name="Liu Y."/>
            <person name="Xu W."/>
            <person name="Pan J."/>
            <person name="Luo Z.H."/>
            <person name="Li M."/>
        </authorList>
    </citation>
    <scope>NUCLEOTIDE SEQUENCE [LARGE SCALE GENOMIC DNA]</scope>
    <source>
        <strain evidence="9">SpSt-418</strain>
    </source>
</reference>
<evidence type="ECO:0000256" key="1">
    <source>
        <dbReference type="ARBA" id="ARBA00004651"/>
    </source>
</evidence>
<feature type="transmembrane region" description="Helical" evidence="7">
    <location>
        <begin position="207"/>
        <end position="226"/>
    </location>
</feature>
<evidence type="ECO:0000256" key="7">
    <source>
        <dbReference type="SAM" id="Phobius"/>
    </source>
</evidence>
<accession>A0A7C3KF05</accession>
<dbReference type="SUPFAM" id="SSF103473">
    <property type="entry name" value="MFS general substrate transporter"/>
    <property type="match status" value="1"/>
</dbReference>
<comment type="caution">
    <text evidence="9">The sequence shown here is derived from an EMBL/GenBank/DDBJ whole genome shotgun (WGS) entry which is preliminary data.</text>
</comment>
<evidence type="ECO:0000256" key="6">
    <source>
        <dbReference type="ARBA" id="ARBA00023136"/>
    </source>
</evidence>
<protein>
    <submittedName>
        <fullName evidence="9">MFS transporter</fullName>
    </submittedName>
</protein>
<dbReference type="PROSITE" id="PS50850">
    <property type="entry name" value="MFS"/>
    <property type="match status" value="1"/>
</dbReference>
<proteinExistence type="inferred from homology"/>
<keyword evidence="6 7" id="KW-0472">Membrane</keyword>
<dbReference type="AlphaFoldDB" id="A0A7C3KF05"/>
<dbReference type="InterPro" id="IPR036259">
    <property type="entry name" value="MFS_trans_sf"/>
</dbReference>
<sequence>MKPRFLAWIDIGLAFYAFIAIAIAESGLGVLLPSILMTYNLTTATVTALFFGQVSGYVVAAFTSSLLSQRIGLARMILLAATSVTTALCVYASTPYWFVMVMTGTLLGLGIGLIDAGINTFVAHKQDNANLMGVLHAFYGVGALSGPAIATMILTMGLSWRSAYWVFAAIMGLLVISMVWVILQPYPLMDSSTQTTGQNAKANLRLALKRPTVIVAGLFLLVYVGMEVSLGNWAYTVETMSRNTPITVAGYSVTAYWFGLTIGRLSMGQLMKRLGATRLMDVSLVLLTVGLLVWWLLPQQLWSLPLIGFALAAIFPTTIWLMPRRIPAALVPAAIGYLSSVASVGAVSIPTAVGWLANKINLEVIPILMLPLAIAMLMLHRWLANQDRLTH</sequence>
<name>A0A7C3KF05_9CYAN</name>
<dbReference type="EMBL" id="DSRU01000245">
    <property type="protein sequence ID" value="HFM99449.1"/>
    <property type="molecule type" value="Genomic_DNA"/>
</dbReference>
<evidence type="ECO:0000256" key="4">
    <source>
        <dbReference type="ARBA" id="ARBA00022692"/>
    </source>
</evidence>
<feature type="transmembrane region" description="Helical" evidence="7">
    <location>
        <begin position="5"/>
        <end position="24"/>
    </location>
</feature>
<feature type="transmembrane region" description="Helical" evidence="7">
    <location>
        <begin position="72"/>
        <end position="93"/>
    </location>
</feature>
<evidence type="ECO:0000256" key="5">
    <source>
        <dbReference type="ARBA" id="ARBA00022989"/>
    </source>
</evidence>
<dbReference type="Gene3D" id="1.20.1250.20">
    <property type="entry name" value="MFS general substrate transporter like domains"/>
    <property type="match status" value="2"/>
</dbReference>
<evidence type="ECO:0000256" key="2">
    <source>
        <dbReference type="ARBA" id="ARBA00008335"/>
    </source>
</evidence>